<dbReference type="InterPro" id="IPR027791">
    <property type="entry name" value="Galactosyl_T_C"/>
</dbReference>
<keyword evidence="7 11" id="KW-0735">Signal-anchor</keyword>
<comment type="subcellular location">
    <subcellularLocation>
        <location evidence="1 11">Membrane</location>
        <topology evidence="1 11">Single-pass type II membrane protein</topology>
    </subcellularLocation>
</comment>
<keyword evidence="11" id="KW-0479">Metal-binding</keyword>
<dbReference type="PRINTS" id="PR02050">
    <property type="entry name" value="B14GALTRFASE"/>
</dbReference>
<evidence type="ECO:0000256" key="4">
    <source>
        <dbReference type="ARBA" id="ARBA00022676"/>
    </source>
</evidence>
<keyword evidence="8" id="KW-1133">Transmembrane helix</keyword>
<comment type="function">
    <text evidence="11">Catalyzes the transfer of galactose onto proteins or lipids.</text>
</comment>
<keyword evidence="11" id="KW-0464">Manganese</keyword>
<dbReference type="InterPro" id="IPR027995">
    <property type="entry name" value="Galactosyl_T_N"/>
</dbReference>
<dbReference type="GeneID" id="106817803"/>
<name>A0ABM1F0L8_PRICU</name>
<accession>A0ABM1F0L8</accession>
<evidence type="ECO:0000313" key="14">
    <source>
        <dbReference type="Proteomes" id="UP000695022"/>
    </source>
</evidence>
<organism evidence="14 15">
    <name type="scientific">Priapulus caudatus</name>
    <name type="common">Priapulid worm</name>
    <dbReference type="NCBI Taxonomy" id="37621"/>
    <lineage>
        <taxon>Eukaryota</taxon>
        <taxon>Metazoa</taxon>
        <taxon>Ecdysozoa</taxon>
        <taxon>Scalidophora</taxon>
        <taxon>Priapulida</taxon>
        <taxon>Priapulimorpha</taxon>
        <taxon>Priapulimorphida</taxon>
        <taxon>Priapulidae</taxon>
        <taxon>Priapulus</taxon>
    </lineage>
</organism>
<evidence type="ECO:0000256" key="10">
    <source>
        <dbReference type="ARBA" id="ARBA00023180"/>
    </source>
</evidence>
<evidence type="ECO:0000256" key="5">
    <source>
        <dbReference type="ARBA" id="ARBA00022679"/>
    </source>
</evidence>
<dbReference type="RefSeq" id="XP_014677989.1">
    <property type="nucleotide sequence ID" value="XM_014822503.1"/>
</dbReference>
<feature type="domain" description="Galactosyltransferase N-terminal" evidence="13">
    <location>
        <begin position="74"/>
        <end position="158"/>
    </location>
</feature>
<protein>
    <recommendedName>
        <fullName evidence="11">Beta-1,4-N-acetylgalactosaminyltransferase</fullName>
        <ecNumber evidence="11">2.4.1.-</ecNumber>
    </recommendedName>
    <alternativeName>
        <fullName evidence="11">Beta-4-GalNAcT</fullName>
    </alternativeName>
</protein>
<evidence type="ECO:0000256" key="11">
    <source>
        <dbReference type="RuleBase" id="RU368121"/>
    </source>
</evidence>
<dbReference type="PANTHER" id="PTHR19300:SF30">
    <property type="entry name" value="BETA-1,4-GALACTOSYLTRANSFERASE 7"/>
    <property type="match status" value="1"/>
</dbReference>
<feature type="domain" description="Galactosyltransferase C-terminal" evidence="12">
    <location>
        <begin position="165"/>
        <end position="232"/>
    </location>
</feature>
<keyword evidence="9" id="KW-0472">Membrane</keyword>
<evidence type="ECO:0000256" key="9">
    <source>
        <dbReference type="ARBA" id="ARBA00023136"/>
    </source>
</evidence>
<sequence>MPIYHEMRLLRTPWVRCLTLCVLVTVVITCLLAFQPIKSQRDCACPEKNVMDLKLEKMAIASRVEDLPDNLSWGPHRLAVIVPFRDRFEQLQKFVPYLHRFLNEQKVRHIIYIVNQVDNYRFNRASLINVGFLQSKQLCDYIAMHDVDLLPLNANLSYAYPERGPFHIAAPDLHPKYHYKTFVGGILLVANKHFQKLNGMSNKFWGWGREDDEFYRRIIDAKMNVSRPVGITTGTNGTFLHMHKKDVRSRDMIRTVEQRQNEKRDRRTGLDTVQFNIESKMLLHIEEAPCLVINVQLHCDISFTPWCDMPDRIKGLMSIRNLSPEKQRTWLQQQLDNLDSIIRMKEKMDDTLEIKAKKIMDT</sequence>
<dbReference type="Pfam" id="PF13733">
    <property type="entry name" value="Glyco_transf_7N"/>
    <property type="match status" value="1"/>
</dbReference>
<dbReference type="InterPro" id="IPR029044">
    <property type="entry name" value="Nucleotide-diphossugar_trans"/>
</dbReference>
<evidence type="ECO:0000259" key="12">
    <source>
        <dbReference type="Pfam" id="PF02709"/>
    </source>
</evidence>
<evidence type="ECO:0000313" key="15">
    <source>
        <dbReference type="RefSeq" id="XP_014677989.1"/>
    </source>
</evidence>
<proteinExistence type="inferred from homology"/>
<dbReference type="Pfam" id="PF02709">
    <property type="entry name" value="Glyco_transf_7C"/>
    <property type="match status" value="1"/>
</dbReference>
<dbReference type="PANTHER" id="PTHR19300">
    <property type="entry name" value="BETA-1,4-GALACTOSYLTRANSFERASE"/>
    <property type="match status" value="1"/>
</dbReference>
<comment type="pathway">
    <text evidence="2 11">Protein modification; protein glycosylation.</text>
</comment>
<evidence type="ECO:0000259" key="13">
    <source>
        <dbReference type="Pfam" id="PF13733"/>
    </source>
</evidence>
<keyword evidence="10 11" id="KW-0325">Glycoprotein</keyword>
<dbReference type="InterPro" id="IPR003859">
    <property type="entry name" value="Galactosyl_T"/>
</dbReference>
<comment type="similarity">
    <text evidence="3 11">Belongs to the glycosyltransferase 7 family.</text>
</comment>
<keyword evidence="4 11" id="KW-0328">Glycosyltransferase</keyword>
<evidence type="ECO:0000256" key="6">
    <source>
        <dbReference type="ARBA" id="ARBA00022692"/>
    </source>
</evidence>
<evidence type="ECO:0000256" key="8">
    <source>
        <dbReference type="ARBA" id="ARBA00022989"/>
    </source>
</evidence>
<dbReference type="Gene3D" id="3.90.550.10">
    <property type="entry name" value="Spore Coat Polysaccharide Biosynthesis Protein SpsA, Chain A"/>
    <property type="match status" value="1"/>
</dbReference>
<keyword evidence="14" id="KW-1185">Reference proteome</keyword>
<reference evidence="15" key="1">
    <citation type="submission" date="2025-08" db="UniProtKB">
        <authorList>
            <consortium name="RefSeq"/>
        </authorList>
    </citation>
    <scope>IDENTIFICATION</scope>
</reference>
<dbReference type="Proteomes" id="UP000695022">
    <property type="component" value="Unplaced"/>
</dbReference>
<evidence type="ECO:0000256" key="2">
    <source>
        <dbReference type="ARBA" id="ARBA00004922"/>
    </source>
</evidence>
<keyword evidence="6" id="KW-0812">Transmembrane</keyword>
<keyword evidence="5 11" id="KW-0808">Transferase</keyword>
<evidence type="ECO:0000256" key="1">
    <source>
        <dbReference type="ARBA" id="ARBA00004606"/>
    </source>
</evidence>
<comment type="cofactor">
    <cofactor evidence="11">
        <name>Mn(2+)</name>
        <dbReference type="ChEBI" id="CHEBI:29035"/>
    </cofactor>
</comment>
<evidence type="ECO:0000256" key="7">
    <source>
        <dbReference type="ARBA" id="ARBA00022968"/>
    </source>
</evidence>
<dbReference type="SUPFAM" id="SSF53448">
    <property type="entry name" value="Nucleotide-diphospho-sugar transferases"/>
    <property type="match status" value="1"/>
</dbReference>
<dbReference type="EC" id="2.4.1.-" evidence="11"/>
<dbReference type="CDD" id="cd00899">
    <property type="entry name" value="b4GalT"/>
    <property type="match status" value="1"/>
</dbReference>
<evidence type="ECO:0000256" key="3">
    <source>
        <dbReference type="ARBA" id="ARBA00005735"/>
    </source>
</evidence>
<gene>
    <name evidence="15" type="primary">LOC106817803</name>
</gene>